<evidence type="ECO:0000259" key="4">
    <source>
        <dbReference type="PROSITE" id="PS51253"/>
    </source>
</evidence>
<dbReference type="PANTHER" id="PTHR19303:SF52">
    <property type="entry name" value="TIGGER TRANSPOSABLE ELEMENT-DERIVED PROTEIN 6"/>
    <property type="match status" value="1"/>
</dbReference>
<dbReference type="PROSITE" id="PS51253">
    <property type="entry name" value="HTH_CENPB"/>
    <property type="match status" value="1"/>
</dbReference>
<proteinExistence type="predicted"/>
<dbReference type="InterPro" id="IPR050863">
    <property type="entry name" value="CenT-Element_Derived"/>
</dbReference>
<evidence type="ECO:0000313" key="5">
    <source>
        <dbReference type="EMBL" id="KFD50676.1"/>
    </source>
</evidence>
<dbReference type="Proteomes" id="UP000030764">
    <property type="component" value="Unassembled WGS sequence"/>
</dbReference>
<accession>A0A085M0D0</accession>
<feature type="region of interest" description="Disordered" evidence="3">
    <location>
        <begin position="421"/>
        <end position="448"/>
    </location>
</feature>
<dbReference type="InterPro" id="IPR036397">
    <property type="entry name" value="RNaseH_sf"/>
</dbReference>
<feature type="compositionally biased region" description="Basic and acidic residues" evidence="3">
    <location>
        <begin position="421"/>
        <end position="430"/>
    </location>
</feature>
<gene>
    <name evidence="5" type="ORF">M513_08483</name>
</gene>
<dbReference type="Pfam" id="PF03221">
    <property type="entry name" value="HTH_Tnp_Tc5"/>
    <property type="match status" value="1"/>
</dbReference>
<feature type="domain" description="HTH CENPB-type" evidence="4">
    <location>
        <begin position="40"/>
        <end position="118"/>
    </location>
</feature>
<dbReference type="SMART" id="SM00674">
    <property type="entry name" value="CENPB"/>
    <property type="match status" value="1"/>
</dbReference>
<organism evidence="5 6">
    <name type="scientific">Trichuris suis</name>
    <name type="common">pig whipworm</name>
    <dbReference type="NCBI Taxonomy" id="68888"/>
    <lineage>
        <taxon>Eukaryota</taxon>
        <taxon>Metazoa</taxon>
        <taxon>Ecdysozoa</taxon>
        <taxon>Nematoda</taxon>
        <taxon>Enoplea</taxon>
        <taxon>Dorylaimia</taxon>
        <taxon>Trichinellida</taxon>
        <taxon>Trichuridae</taxon>
        <taxon>Trichuris</taxon>
    </lineage>
</organism>
<evidence type="ECO:0000256" key="1">
    <source>
        <dbReference type="ARBA" id="ARBA00004123"/>
    </source>
</evidence>
<dbReference type="EMBL" id="KL363250">
    <property type="protein sequence ID" value="KFD50676.1"/>
    <property type="molecule type" value="Genomic_DNA"/>
</dbReference>
<dbReference type="Gene3D" id="1.10.10.60">
    <property type="entry name" value="Homeodomain-like"/>
    <property type="match status" value="1"/>
</dbReference>
<reference evidence="5 6" key="1">
    <citation type="journal article" date="2014" name="Nat. Genet.">
        <title>Genome and transcriptome of the porcine whipworm Trichuris suis.</title>
        <authorList>
            <person name="Jex A.R."/>
            <person name="Nejsum P."/>
            <person name="Schwarz E.M."/>
            <person name="Hu L."/>
            <person name="Young N.D."/>
            <person name="Hall R.S."/>
            <person name="Korhonen P.K."/>
            <person name="Liao S."/>
            <person name="Thamsborg S."/>
            <person name="Xia J."/>
            <person name="Xu P."/>
            <person name="Wang S."/>
            <person name="Scheerlinck J.P."/>
            <person name="Hofmann A."/>
            <person name="Sternberg P.W."/>
            <person name="Wang J."/>
            <person name="Gasser R.B."/>
        </authorList>
    </citation>
    <scope>NUCLEOTIDE SEQUENCE [LARGE SCALE GENOMIC DNA]</scope>
    <source>
        <strain evidence="5">DCEP-RM93M</strain>
    </source>
</reference>
<feature type="region of interest" description="Disordered" evidence="3">
    <location>
        <begin position="522"/>
        <end position="543"/>
    </location>
</feature>
<keyword evidence="2" id="KW-0238">DNA-binding</keyword>
<dbReference type="AlphaFoldDB" id="A0A085M0D0"/>
<name>A0A085M0D0_9BILA</name>
<dbReference type="InterPro" id="IPR004875">
    <property type="entry name" value="DDE_SF_endonuclease_dom"/>
</dbReference>
<dbReference type="InterPro" id="IPR006600">
    <property type="entry name" value="HTH_CenpB_DNA-bd_dom"/>
</dbReference>
<dbReference type="GO" id="GO:0003677">
    <property type="term" value="F:DNA binding"/>
    <property type="evidence" value="ECO:0007669"/>
    <property type="project" value="UniProtKB-KW"/>
</dbReference>
<dbReference type="PANTHER" id="PTHR19303">
    <property type="entry name" value="TRANSPOSON"/>
    <property type="match status" value="1"/>
</dbReference>
<dbReference type="Pfam" id="PF03184">
    <property type="entry name" value="DDE_1"/>
    <property type="match status" value="1"/>
</dbReference>
<comment type="subcellular location">
    <subcellularLocation>
        <location evidence="1">Nucleus</location>
    </subcellularLocation>
</comment>
<dbReference type="InterPro" id="IPR009057">
    <property type="entry name" value="Homeodomain-like_sf"/>
</dbReference>
<evidence type="ECO:0000313" key="6">
    <source>
        <dbReference type="Proteomes" id="UP000030764"/>
    </source>
</evidence>
<sequence length="543" mass="61467">MSCAEVGRRVVKNESSIRSIKQMQAEIRQSLCAAPTMAKRVSVVRDKVLLKAEKALSLWIEDMSQKHVPVDGRTIREKALSLCEHFGPMTETPERKAFMASKGWLASFVNRCNLKNLRVTGETASADQESASTFPHEFRRLVGRKGYLPEQVYNCDETALFWKKMPSRTYIHKDARQAMGFKAFKDRLTLVLCGNAAGHMIKPGVIYRACTPRPLKNKSKESFPVFWQHNRKAWMTAILFLEWLQQCFIPEVKSYLRAKGLPFKALLLIDNAPGHPQAACAADENFEVVFLPPNSTPLLQPLDQGIMKCVKATYTRLTFQRIRDALDANPHLNVTQSWKSFNIADAIILIAEAVKAIKHSSVNACWRPLWRNVVNDFKGFPSADTELENIRIIAMEIGGEGFSDMAEGDLREQLEAHRGVLSNHELEEMTKSSTESEDDDAERLEQAEPPAWTLEKFADVFRQAQILRDKILEYDPSIERGLMVTRGITASLRPLQDLIDEAKKRQRQLPITMFLTDASSCMEASGSNCEDDQPSCSRSKRFP</sequence>
<keyword evidence="6" id="KW-1185">Reference proteome</keyword>
<dbReference type="GO" id="GO:0005634">
    <property type="term" value="C:nucleus"/>
    <property type="evidence" value="ECO:0007669"/>
    <property type="project" value="UniProtKB-SubCell"/>
</dbReference>
<protein>
    <recommendedName>
        <fullName evidence="4">HTH CENPB-type domain-containing protein</fullName>
    </recommendedName>
</protein>
<dbReference type="SUPFAM" id="SSF46689">
    <property type="entry name" value="Homeodomain-like"/>
    <property type="match status" value="1"/>
</dbReference>
<evidence type="ECO:0000256" key="2">
    <source>
        <dbReference type="ARBA" id="ARBA00023125"/>
    </source>
</evidence>
<dbReference type="Gene3D" id="3.30.420.10">
    <property type="entry name" value="Ribonuclease H-like superfamily/Ribonuclease H"/>
    <property type="match status" value="1"/>
</dbReference>
<evidence type="ECO:0000256" key="3">
    <source>
        <dbReference type="SAM" id="MobiDB-lite"/>
    </source>
</evidence>